<evidence type="ECO:0000313" key="2">
    <source>
        <dbReference type="Proteomes" id="UP000273977"/>
    </source>
</evidence>
<comment type="caution">
    <text evidence="1">The sequence shown here is derived from an EMBL/GenBank/DDBJ whole genome shotgun (WGS) entry which is preliminary data.</text>
</comment>
<proteinExistence type="predicted"/>
<gene>
    <name evidence="1" type="ORF">EF384_09415</name>
</gene>
<dbReference type="RefSeq" id="WP_123781420.1">
    <property type="nucleotide sequence ID" value="NZ_RKMG01000056.1"/>
</dbReference>
<keyword evidence="2" id="KW-1185">Reference proteome</keyword>
<evidence type="ECO:0000313" key="1">
    <source>
        <dbReference type="EMBL" id="RPA55534.1"/>
    </source>
</evidence>
<dbReference type="Proteomes" id="UP000273977">
    <property type="component" value="Unassembled WGS sequence"/>
</dbReference>
<organism evidence="1 2">
    <name type="scientific">Aerococcus agrisoli</name>
    <dbReference type="NCBI Taxonomy" id="2487350"/>
    <lineage>
        <taxon>Bacteria</taxon>
        <taxon>Bacillati</taxon>
        <taxon>Bacillota</taxon>
        <taxon>Bacilli</taxon>
        <taxon>Lactobacillales</taxon>
        <taxon>Aerococcaceae</taxon>
        <taxon>Aerococcus</taxon>
    </lineage>
</organism>
<dbReference type="AlphaFoldDB" id="A0A3N4GR43"/>
<reference evidence="1 2" key="1">
    <citation type="submission" date="2018-11" db="EMBL/GenBank/DDBJ databases">
        <title>Aerococcus sp. SJQ22, whole genome shotgun sequence.</title>
        <authorList>
            <person name="Sun L."/>
            <person name="Gao X."/>
            <person name="Chen W."/>
            <person name="Huang K."/>
        </authorList>
    </citation>
    <scope>NUCLEOTIDE SEQUENCE [LARGE SCALE GENOMIC DNA]</scope>
    <source>
        <strain evidence="1 2">SJQ22</strain>
    </source>
</reference>
<dbReference type="EMBL" id="RKMG01000056">
    <property type="protein sequence ID" value="RPA55534.1"/>
    <property type="molecule type" value="Genomic_DNA"/>
</dbReference>
<sequence length="123" mass="13895">MSNELGMRLSAKDVLEKFIGEGNISYIAHINTSNLLDNKSYSGAYKSILLGNNSDYFLTKYLGVNANQDIESYKWKLNKQYNAPRNFVIDCDAHAFDLIPNESMYIKVSNNSTNSLFEAIILP</sequence>
<dbReference type="OrthoDB" id="9791620at2"/>
<accession>A0A3N4GR43</accession>
<protein>
    <submittedName>
        <fullName evidence="1">Uncharacterized protein</fullName>
    </submittedName>
</protein>
<name>A0A3N4GR43_9LACT</name>